<evidence type="ECO:0000256" key="6">
    <source>
        <dbReference type="ARBA" id="ARBA00022692"/>
    </source>
</evidence>
<evidence type="ECO:0000256" key="4">
    <source>
        <dbReference type="ARBA" id="ARBA00022676"/>
    </source>
</evidence>
<accession>A0A2T9YX52</accession>
<evidence type="ECO:0000256" key="3">
    <source>
        <dbReference type="ARBA" id="ARBA00007063"/>
    </source>
</evidence>
<feature type="transmembrane region" description="Helical" evidence="12">
    <location>
        <begin position="213"/>
        <end position="236"/>
    </location>
</feature>
<dbReference type="EC" id="2.4.1.-" evidence="12"/>
<keyword evidence="6 12" id="KW-0812">Transmembrane</keyword>
<comment type="catalytic activity">
    <reaction evidence="11">
        <text>an alpha-D-Man-(1-&gt;2)-alpha-D-Man-(1-&gt;2)-alpha-D-Man-(1-&gt;3)-[alpha-D-Man-(1-&gt;2)-alpha-D-Man-(1-&gt;3)-alpha-D-Man-(1-&gt;6)]-beta-D-Man-(1-&gt;4)-beta-D-GlcNAc-(1-&gt;4)-alpha-D-GlcNAc-diphospho-di-trans,poly-cis-dolichol + a di-trans,poly-cis-dolichyl beta-D-mannosyl phosphate = an alpha-D-Man-(1-&gt;2)-alpha-D-Man-(1-&gt;2)-alpha-D-Man-(1-&gt;3)-[alpha-D-Man-(1-&gt;2)-alpha-D-Man-(1-&gt;3)-[alpha-D-Man-(1-&gt;6)]-alpha-D-Man-(1-&gt;6)]-beta-D-Man-(1-&gt;4)-beta-D-GlcNAc-(1-&gt;4)-alpha-D-GlcNAc-diphospho-di-trans,poly-cis-dolichol + a di-trans,poly-cis-dolichyl phosphate + H(+)</text>
        <dbReference type="Rhea" id="RHEA:29535"/>
        <dbReference type="Rhea" id="RHEA-COMP:19498"/>
        <dbReference type="Rhea" id="RHEA-COMP:19501"/>
        <dbReference type="Rhea" id="RHEA-COMP:19518"/>
        <dbReference type="Rhea" id="RHEA-COMP:19519"/>
        <dbReference type="ChEBI" id="CHEBI:15378"/>
        <dbReference type="ChEBI" id="CHEBI:57683"/>
        <dbReference type="ChEBI" id="CHEBI:58211"/>
        <dbReference type="ChEBI" id="CHEBI:132517"/>
        <dbReference type="ChEBI" id="CHEBI:132519"/>
        <dbReference type="EC" id="2.4.1.260"/>
    </reaction>
    <physiologicalReaction direction="left-to-right" evidence="11">
        <dbReference type="Rhea" id="RHEA:29536"/>
    </physiologicalReaction>
</comment>
<evidence type="ECO:0000256" key="12">
    <source>
        <dbReference type="RuleBase" id="RU363075"/>
    </source>
</evidence>
<comment type="function">
    <text evidence="10">Mannosyltransferase that operates in the biosynthetic pathway of dolichol-linked oligosaccharides, the glycan precursors employed in protein asparagine (N)-glycosylation. The assembly of dolichol-linked oligosaccharides begins on the cytosolic side of the endoplasmic reticulum membrane and finishes in its lumen. The sequential addition of sugars to dolichol pyrophosphate produces dolichol-linked oligosaccharides containing fourteen sugars, including two GlcNAcs, nine mannoses and three glucoses. Once assembled, the oligosaccharide is transferred from the lipid to nascent proteins by oligosaccharyltransferases. In the lumen of the endoplasmic reticulum, adds the eighth mannose residue in an alpha-1,6 linkage onto Man(7)GlcNAc(2)-PP-dolichol to produce Man(8)GlcNAc(2)-PP-dolichol.</text>
</comment>
<feature type="transmembrane region" description="Helical" evidence="12">
    <location>
        <begin position="318"/>
        <end position="334"/>
    </location>
</feature>
<comment type="subcellular location">
    <subcellularLocation>
        <location evidence="1 12">Endoplasmic reticulum membrane</location>
        <topology evidence="1 12">Multi-pass membrane protein</topology>
    </subcellularLocation>
</comment>
<dbReference type="STRING" id="61424.A0A2T9YX52"/>
<dbReference type="Pfam" id="PF03901">
    <property type="entry name" value="Glyco_transf_22"/>
    <property type="match status" value="1"/>
</dbReference>
<name>A0A2T9YX52_9FUNG</name>
<keyword evidence="5" id="KW-0808">Transferase</keyword>
<evidence type="ECO:0000256" key="5">
    <source>
        <dbReference type="ARBA" id="ARBA00022679"/>
    </source>
</evidence>
<dbReference type="InterPro" id="IPR005599">
    <property type="entry name" value="GPI_mannosylTrfase"/>
</dbReference>
<keyword evidence="8 12" id="KW-1133">Transmembrane helix</keyword>
<feature type="transmembrane region" description="Helical" evidence="12">
    <location>
        <begin position="179"/>
        <end position="201"/>
    </location>
</feature>
<comment type="pathway">
    <text evidence="2">Protein modification; protein glycosylation.</text>
</comment>
<dbReference type="OrthoDB" id="19039at2759"/>
<evidence type="ECO:0000256" key="9">
    <source>
        <dbReference type="ARBA" id="ARBA00023136"/>
    </source>
</evidence>
<comment type="caution">
    <text evidence="12">Lacks conserved residue(s) required for the propagation of feature annotation.</text>
</comment>
<comment type="similarity">
    <text evidence="3 12">Belongs to the glycosyltransferase 22 family.</text>
</comment>
<evidence type="ECO:0000256" key="10">
    <source>
        <dbReference type="ARBA" id="ARBA00044721"/>
    </source>
</evidence>
<evidence type="ECO:0000313" key="13">
    <source>
        <dbReference type="EMBL" id="PVU96920.1"/>
    </source>
</evidence>
<evidence type="ECO:0000256" key="1">
    <source>
        <dbReference type="ARBA" id="ARBA00004477"/>
    </source>
</evidence>
<dbReference type="Proteomes" id="UP000245699">
    <property type="component" value="Unassembled WGS sequence"/>
</dbReference>
<organism evidence="13 14">
    <name type="scientific">Furculomyces boomerangus</name>
    <dbReference type="NCBI Taxonomy" id="61424"/>
    <lineage>
        <taxon>Eukaryota</taxon>
        <taxon>Fungi</taxon>
        <taxon>Fungi incertae sedis</taxon>
        <taxon>Zoopagomycota</taxon>
        <taxon>Kickxellomycotina</taxon>
        <taxon>Harpellomycetes</taxon>
        <taxon>Harpellales</taxon>
        <taxon>Harpellaceae</taxon>
        <taxon>Furculomyces</taxon>
    </lineage>
</organism>
<gene>
    <name evidence="13" type="ORF">BB559_002202</name>
</gene>
<dbReference type="GO" id="GO:0052917">
    <property type="term" value="F:dol-P-Man:Man(7)GlcNAc(2)-PP-Dol alpha-1,6-mannosyltransferase activity"/>
    <property type="evidence" value="ECO:0007669"/>
    <property type="project" value="UniProtKB-EC"/>
</dbReference>
<dbReference type="PANTHER" id="PTHR22760">
    <property type="entry name" value="GLYCOSYLTRANSFERASE"/>
    <property type="match status" value="1"/>
</dbReference>
<keyword evidence="9 12" id="KW-0472">Membrane</keyword>
<keyword evidence="4 12" id="KW-0328">Glycosyltransferase</keyword>
<dbReference type="UniPathway" id="UPA00378"/>
<comment type="caution">
    <text evidence="13">The sequence shown here is derived from an EMBL/GenBank/DDBJ whole genome shotgun (WGS) entry which is preliminary data.</text>
</comment>
<evidence type="ECO:0000256" key="11">
    <source>
        <dbReference type="ARBA" id="ARBA00048899"/>
    </source>
</evidence>
<protein>
    <recommendedName>
        <fullName evidence="12">Mannosyltransferase</fullName>
        <ecNumber evidence="12">2.4.1.-</ecNumber>
    </recommendedName>
</protein>
<dbReference type="AlphaFoldDB" id="A0A2T9YX52"/>
<dbReference type="EMBL" id="MBFT01000127">
    <property type="protein sequence ID" value="PVU96920.1"/>
    <property type="molecule type" value="Genomic_DNA"/>
</dbReference>
<evidence type="ECO:0000313" key="14">
    <source>
        <dbReference type="Proteomes" id="UP000245699"/>
    </source>
</evidence>
<dbReference type="GO" id="GO:0006487">
    <property type="term" value="P:protein N-linked glycosylation"/>
    <property type="evidence" value="ECO:0007669"/>
    <property type="project" value="TreeGrafter"/>
</dbReference>
<proteinExistence type="inferred from homology"/>
<dbReference type="PANTHER" id="PTHR22760:SF1">
    <property type="entry name" value="DOL-P-MAN:MAN(7)GLCNAC(2)-PP-DOL ALPHA-1,6-MANNOSYLTRANSFERASE"/>
    <property type="match status" value="1"/>
</dbReference>
<keyword evidence="7 12" id="KW-0256">Endoplasmic reticulum</keyword>
<evidence type="ECO:0000256" key="7">
    <source>
        <dbReference type="ARBA" id="ARBA00022824"/>
    </source>
</evidence>
<sequence>MNLVDILFLGSVTIKVFLCPYTKVEESFVIQATHDILKWGFVNPNFDHFEFPGVVPRTFTGPLYLSAFTRLIQKVLEYMGYPLEKNSLQIVARLILGWTLVYSNSRLRETIKVVYGKKVSFFYIVICASQFHTSFWGSRTIGNTFALVFTMEAIRCFIYANNVTSQHYQRLNLRNMVRWLLIAIVFFRFDVSVFALPLVLISLLSRKASVKDILLWTIKPLLLSLMVVVLIDSYYWDTKFMWPEANVFYFNAILNKSSLWGTSPWHTYFSLYLPKILMGSVPLVFIGVYTSSVLWNIFIPTLVSISIFSALPHKEWRFIIYSIPVFNICAAYGAQKLRQFSSFLKFVSRAFVIMTIVLNIVATISLTFISILNYPGGEAFALFHKLERKANDDVYSSMTGVTRFGELRDDWSYSKEENLLPTDYTKFTHLLTHNSTAHADHFDVIGVVDGYDGILLSNIKELFNTKNL</sequence>
<dbReference type="GO" id="GO:0005789">
    <property type="term" value="C:endoplasmic reticulum membrane"/>
    <property type="evidence" value="ECO:0007669"/>
    <property type="project" value="UniProtKB-SubCell"/>
</dbReference>
<keyword evidence="14" id="KW-1185">Reference proteome</keyword>
<evidence type="ECO:0000256" key="2">
    <source>
        <dbReference type="ARBA" id="ARBA00004922"/>
    </source>
</evidence>
<feature type="transmembrane region" description="Helical" evidence="12">
    <location>
        <begin position="346"/>
        <end position="372"/>
    </location>
</feature>
<evidence type="ECO:0000256" key="8">
    <source>
        <dbReference type="ARBA" id="ARBA00022989"/>
    </source>
</evidence>
<reference evidence="13 14" key="1">
    <citation type="journal article" date="2018" name="MBio">
        <title>Comparative Genomics Reveals the Core Gene Toolbox for the Fungus-Insect Symbiosis.</title>
        <authorList>
            <person name="Wang Y."/>
            <person name="Stata M."/>
            <person name="Wang W."/>
            <person name="Stajich J.E."/>
            <person name="White M.M."/>
            <person name="Moncalvo J.M."/>
        </authorList>
    </citation>
    <scope>NUCLEOTIDE SEQUENCE [LARGE SCALE GENOMIC DNA]</scope>
    <source>
        <strain evidence="13 14">AUS-77-4</strain>
    </source>
</reference>